<dbReference type="RefSeq" id="XP_019029434.1">
    <property type="nucleotide sequence ID" value="XM_019178527.1"/>
</dbReference>
<dbReference type="InterPro" id="IPR006838">
    <property type="entry name" value="ADTRP_AIG1"/>
</dbReference>
<feature type="transmembrane region" description="Helical" evidence="5">
    <location>
        <begin position="99"/>
        <end position="122"/>
    </location>
</feature>
<dbReference type="PANTHER" id="PTHR10989:SF16">
    <property type="entry name" value="AT02829P-RELATED"/>
    <property type="match status" value="1"/>
</dbReference>
<organism evidence="6 7">
    <name type="scientific">Cryptococcus wingfieldii CBS 7118</name>
    <dbReference type="NCBI Taxonomy" id="1295528"/>
    <lineage>
        <taxon>Eukaryota</taxon>
        <taxon>Fungi</taxon>
        <taxon>Dikarya</taxon>
        <taxon>Basidiomycota</taxon>
        <taxon>Agaricomycotina</taxon>
        <taxon>Tremellomycetes</taxon>
        <taxon>Tremellales</taxon>
        <taxon>Cryptococcaceae</taxon>
        <taxon>Cryptococcus</taxon>
    </lineage>
</organism>
<accession>A0A1E3IKM3</accession>
<keyword evidence="4 5" id="KW-0472">Membrane</keyword>
<keyword evidence="3 5" id="KW-1133">Transmembrane helix</keyword>
<dbReference type="GO" id="GO:0012505">
    <property type="term" value="C:endomembrane system"/>
    <property type="evidence" value="ECO:0007669"/>
    <property type="project" value="UniProtKB-SubCell"/>
</dbReference>
<dbReference type="GeneID" id="30195680"/>
<dbReference type="OrthoDB" id="1898221at2759"/>
<evidence type="ECO:0000256" key="5">
    <source>
        <dbReference type="SAM" id="Phobius"/>
    </source>
</evidence>
<dbReference type="GO" id="GO:0016020">
    <property type="term" value="C:membrane"/>
    <property type="evidence" value="ECO:0007669"/>
    <property type="project" value="InterPro"/>
</dbReference>
<feature type="transmembrane region" description="Helical" evidence="5">
    <location>
        <begin position="62"/>
        <end position="87"/>
    </location>
</feature>
<dbReference type="Pfam" id="PF04750">
    <property type="entry name" value="Far-17a_AIG1"/>
    <property type="match status" value="1"/>
</dbReference>
<dbReference type="AlphaFoldDB" id="A0A1E3IKM3"/>
<proteinExistence type="predicted"/>
<feature type="transmembrane region" description="Helical" evidence="5">
    <location>
        <begin position="181"/>
        <end position="201"/>
    </location>
</feature>
<keyword evidence="2 5" id="KW-0812">Transmembrane</keyword>
<sequence>MSKAAPYEQVPIVKSTAPAPETPYQARMFLHVGAAGVMLYGFQAMRASTVFGDVMSNQYGGFWQYLTILGLTISGATMLLAGAQDLLPNVHLIRLIKRTFLLIALPVEFIITSTYWSLIIFAPHLMLPPTDPNAAQGAPSSSTAEPTLFRIPLWMDMSMHLLPGVALVFEFFLLENKYRPPFSTSIAFLLASAFGTSYGFWVEHCAEQNGGVFPYPFLTILPLGGRVGVYASATGVAWAVFRGLNWVHK</sequence>
<evidence type="ECO:0000256" key="1">
    <source>
        <dbReference type="ARBA" id="ARBA00004127"/>
    </source>
</evidence>
<feature type="transmembrane region" description="Helical" evidence="5">
    <location>
        <begin position="24"/>
        <end position="42"/>
    </location>
</feature>
<dbReference type="PANTHER" id="PTHR10989">
    <property type="entry name" value="ANDROGEN-INDUCED PROTEIN 1-RELATED"/>
    <property type="match status" value="1"/>
</dbReference>
<evidence type="ECO:0000256" key="2">
    <source>
        <dbReference type="ARBA" id="ARBA00022692"/>
    </source>
</evidence>
<protein>
    <recommendedName>
        <fullName evidence="8">Integral membrane protein</fullName>
    </recommendedName>
</protein>
<evidence type="ECO:0008006" key="8">
    <source>
        <dbReference type="Google" id="ProtNLM"/>
    </source>
</evidence>
<dbReference type="Proteomes" id="UP000094819">
    <property type="component" value="Unassembled WGS sequence"/>
</dbReference>
<name>A0A1E3IKM3_9TREE</name>
<reference evidence="6 7" key="1">
    <citation type="submission" date="2016-06" db="EMBL/GenBank/DDBJ databases">
        <title>Evolution of pathogenesis and genome organization in the Tremellales.</title>
        <authorList>
            <person name="Cuomo C."/>
            <person name="Litvintseva A."/>
            <person name="Heitman J."/>
            <person name="Chen Y."/>
            <person name="Sun S."/>
            <person name="Springer D."/>
            <person name="Dromer F."/>
            <person name="Young S."/>
            <person name="Zeng Q."/>
            <person name="Chapman S."/>
            <person name="Gujja S."/>
            <person name="Saif S."/>
            <person name="Birren B."/>
        </authorList>
    </citation>
    <scope>NUCLEOTIDE SEQUENCE [LARGE SCALE GENOMIC DNA]</scope>
    <source>
        <strain evidence="6 7">CBS 7118</strain>
    </source>
</reference>
<keyword evidence="7" id="KW-1185">Reference proteome</keyword>
<gene>
    <name evidence="6" type="ORF">L198_06468</name>
</gene>
<feature type="transmembrane region" description="Helical" evidence="5">
    <location>
        <begin position="157"/>
        <end position="174"/>
    </location>
</feature>
<dbReference type="EMBL" id="AWGH01000023">
    <property type="protein sequence ID" value="ODN89149.1"/>
    <property type="molecule type" value="Genomic_DNA"/>
</dbReference>
<comment type="subcellular location">
    <subcellularLocation>
        <location evidence="1">Endomembrane system</location>
        <topology evidence="1">Multi-pass membrane protein</topology>
    </subcellularLocation>
</comment>
<evidence type="ECO:0000313" key="6">
    <source>
        <dbReference type="EMBL" id="ODN89149.1"/>
    </source>
</evidence>
<feature type="transmembrane region" description="Helical" evidence="5">
    <location>
        <begin position="213"/>
        <end position="241"/>
    </location>
</feature>
<evidence type="ECO:0000313" key="7">
    <source>
        <dbReference type="Proteomes" id="UP000094819"/>
    </source>
</evidence>
<comment type="caution">
    <text evidence="6">The sequence shown here is derived from an EMBL/GenBank/DDBJ whole genome shotgun (WGS) entry which is preliminary data.</text>
</comment>
<evidence type="ECO:0000256" key="4">
    <source>
        <dbReference type="ARBA" id="ARBA00023136"/>
    </source>
</evidence>
<evidence type="ECO:0000256" key="3">
    <source>
        <dbReference type="ARBA" id="ARBA00022989"/>
    </source>
</evidence>